<evidence type="ECO:0000256" key="2">
    <source>
        <dbReference type="SAM" id="SignalP"/>
    </source>
</evidence>
<organism evidence="3 4">
    <name type="scientific">Micromonospora globbae</name>
    <dbReference type="NCBI Taxonomy" id="1894969"/>
    <lineage>
        <taxon>Bacteria</taxon>
        <taxon>Bacillati</taxon>
        <taxon>Actinomycetota</taxon>
        <taxon>Actinomycetes</taxon>
        <taxon>Micromonosporales</taxon>
        <taxon>Micromonosporaceae</taxon>
        <taxon>Micromonospora</taxon>
    </lineage>
</organism>
<name>A0A420EVE0_9ACTN</name>
<dbReference type="InterPro" id="IPR011047">
    <property type="entry name" value="Quinoprotein_ADH-like_sf"/>
</dbReference>
<dbReference type="SUPFAM" id="SSF50998">
    <property type="entry name" value="Quinoprotein alcohol dehydrogenase-like"/>
    <property type="match status" value="1"/>
</dbReference>
<accession>A0A420EVE0</accession>
<dbReference type="EMBL" id="RAQQ01000021">
    <property type="protein sequence ID" value="RKF24653.1"/>
    <property type="molecule type" value="Genomic_DNA"/>
</dbReference>
<dbReference type="PROSITE" id="PS51257">
    <property type="entry name" value="PROKAR_LIPOPROTEIN"/>
    <property type="match status" value="1"/>
</dbReference>
<gene>
    <name evidence="3" type="ORF">D7I43_25070</name>
</gene>
<dbReference type="OrthoDB" id="3394166at2"/>
<comment type="caution">
    <text evidence="3">The sequence shown here is derived from an EMBL/GenBank/DDBJ whole genome shotgun (WGS) entry which is preliminary data.</text>
</comment>
<dbReference type="RefSeq" id="WP_120331020.1">
    <property type="nucleotide sequence ID" value="NZ_RAQQ01000021.1"/>
</dbReference>
<feature type="chain" id="PRO_5038993652" evidence="2">
    <location>
        <begin position="23"/>
        <end position="414"/>
    </location>
</feature>
<sequence length="414" mass="41804">MRPSSRRTVAAFIAALALTGCGSSGTPAPGDKASASVSPTARPSYDPPTRFEPAAPVPLPAELTSGVEVLGRRAVLHDTTLFAATATGLLAVDALTGTVRATISPENKVADDVAHRDLAGPPVLADVAGQPTTLAAFPVSIPGQGTTPARTAIELTAVSAVDASRLPAIVVDVPADATGPTAVVGTAGSVVVVRAGTTTYGINLTSKTLAWNKVNFTATTVAGDVAVGSLAVDSAGIKLRTAGVGATDGNQRWTDPQDSTEVRVQPAGPKHVLVTGRDYGNGRAYYRLVASATGAAVESGQSSGPASYQLTCHYDQTSTTVCAADNWTGGYDAQTGKLLWELPDTAANRTAVKVTTAWHGAVYGTTDNGPLVLDARTGADRQPTPGAAPYLVSGYVGIATNPSSQGTAAFTAIG</sequence>
<feature type="region of interest" description="Disordered" evidence="1">
    <location>
        <begin position="23"/>
        <end position="57"/>
    </location>
</feature>
<evidence type="ECO:0000313" key="3">
    <source>
        <dbReference type="EMBL" id="RKF24653.1"/>
    </source>
</evidence>
<evidence type="ECO:0000256" key="1">
    <source>
        <dbReference type="SAM" id="MobiDB-lite"/>
    </source>
</evidence>
<evidence type="ECO:0000313" key="4">
    <source>
        <dbReference type="Proteomes" id="UP000285744"/>
    </source>
</evidence>
<reference evidence="3 4" key="1">
    <citation type="journal article" date="2018" name="Int. J. Syst. Evol. Microbiol.">
        <title>Micromonospora globbae sp. nov., an endophytic actinomycete isolated from roots of Globba winitii C. H. Wright.</title>
        <authorList>
            <person name="Kuncharoen N."/>
            <person name="Pittayakhajonwut P."/>
            <person name="Tanasupawat S."/>
        </authorList>
    </citation>
    <scope>NUCLEOTIDE SEQUENCE [LARGE SCALE GENOMIC DNA]</scope>
    <source>
        <strain evidence="3 4">WPS1-2</strain>
    </source>
</reference>
<proteinExistence type="predicted"/>
<dbReference type="AlphaFoldDB" id="A0A420EVE0"/>
<feature type="signal peptide" evidence="2">
    <location>
        <begin position="1"/>
        <end position="22"/>
    </location>
</feature>
<keyword evidence="2" id="KW-0732">Signal</keyword>
<protein>
    <submittedName>
        <fullName evidence="3">Uncharacterized protein</fullName>
    </submittedName>
</protein>
<dbReference type="Proteomes" id="UP000285744">
    <property type="component" value="Unassembled WGS sequence"/>
</dbReference>